<comment type="caution">
    <text evidence="2">The sequence shown here is derived from an EMBL/GenBank/DDBJ whole genome shotgun (WGS) entry which is preliminary data.</text>
</comment>
<keyword evidence="3" id="KW-1185">Reference proteome</keyword>
<dbReference type="AlphaFoldDB" id="A0ABD6A6P1"/>
<gene>
    <name evidence="2" type="ORF">ACFQPE_04755</name>
</gene>
<dbReference type="EMBL" id="JBHTBF010000001">
    <property type="protein sequence ID" value="MFC7316105.1"/>
    <property type="molecule type" value="Genomic_DNA"/>
</dbReference>
<proteinExistence type="predicted"/>
<accession>A0ABD6A6P1</accession>
<dbReference type="SUPFAM" id="SSF55961">
    <property type="entry name" value="Bet v1-like"/>
    <property type="match status" value="1"/>
</dbReference>
<feature type="domain" description="Coenzyme Q-binding protein COQ10 START" evidence="1">
    <location>
        <begin position="10"/>
        <end position="135"/>
    </location>
</feature>
<dbReference type="Pfam" id="PF03364">
    <property type="entry name" value="Polyketide_cyc"/>
    <property type="match status" value="1"/>
</dbReference>
<evidence type="ECO:0000313" key="2">
    <source>
        <dbReference type="EMBL" id="MFC7316105.1"/>
    </source>
</evidence>
<sequence>MAVFEREARVDAPFETVWRFHSRIQGLEALTPGFLNLEIERVIGPDGERNPDALAAGTRAYASVRPFGVGPRRRWVSVIVEREEGEDAAHFVDEMEGGPFPRWRHTHRFERDGDGTVVRDRVEYRLPCGRLGAVAAALGDLGFEPMFRYRHHRTRTLLEG</sequence>
<dbReference type="GeneID" id="79315087"/>
<dbReference type="CDD" id="cd07820">
    <property type="entry name" value="SRPBCC_3"/>
    <property type="match status" value="1"/>
</dbReference>
<evidence type="ECO:0000313" key="3">
    <source>
        <dbReference type="Proteomes" id="UP001596547"/>
    </source>
</evidence>
<dbReference type="RefSeq" id="WP_276305503.1">
    <property type="nucleotide sequence ID" value="NZ_CP119992.1"/>
</dbReference>
<dbReference type="Gene3D" id="3.30.530.20">
    <property type="match status" value="1"/>
</dbReference>
<reference evidence="2 3" key="1">
    <citation type="journal article" date="2019" name="Int. J. Syst. Evol. Microbiol.">
        <title>The Global Catalogue of Microorganisms (GCM) 10K type strain sequencing project: providing services to taxonomists for standard genome sequencing and annotation.</title>
        <authorList>
            <consortium name="The Broad Institute Genomics Platform"/>
            <consortium name="The Broad Institute Genome Sequencing Center for Infectious Disease"/>
            <person name="Wu L."/>
            <person name="Ma J."/>
        </authorList>
    </citation>
    <scope>NUCLEOTIDE SEQUENCE [LARGE SCALE GENOMIC DNA]</scope>
    <source>
        <strain evidence="2 3">PSR21</strain>
    </source>
</reference>
<dbReference type="InterPro" id="IPR005031">
    <property type="entry name" value="COQ10_START"/>
</dbReference>
<organism evidence="2 3">
    <name type="scientific">Halomarina halobia</name>
    <dbReference type="NCBI Taxonomy" id="3033386"/>
    <lineage>
        <taxon>Archaea</taxon>
        <taxon>Methanobacteriati</taxon>
        <taxon>Methanobacteriota</taxon>
        <taxon>Stenosarchaea group</taxon>
        <taxon>Halobacteria</taxon>
        <taxon>Halobacteriales</taxon>
        <taxon>Natronomonadaceae</taxon>
        <taxon>Halomarina</taxon>
    </lineage>
</organism>
<name>A0ABD6A6P1_9EURY</name>
<dbReference type="Proteomes" id="UP001596547">
    <property type="component" value="Unassembled WGS sequence"/>
</dbReference>
<protein>
    <submittedName>
        <fullName evidence="2">SRPBCC family protein</fullName>
    </submittedName>
</protein>
<dbReference type="InterPro" id="IPR023393">
    <property type="entry name" value="START-like_dom_sf"/>
</dbReference>
<evidence type="ECO:0000259" key="1">
    <source>
        <dbReference type="Pfam" id="PF03364"/>
    </source>
</evidence>